<sequence length="163" mass="17975">MQIKYLGKDNFEIKDKKATVYTGEPTRVNDVELAGPGEYEIAGIFIDGLNDGIYIFNLEEVTVAHLGQLSRTLTDSEVDKINGVDILMVPVGKDKALSPKLAIEVINQIDPKIVIPMDLGALDEFCKMEGVSLPKEAVFKIAKNDLPQEEERKVIALCPQTKS</sequence>
<reference evidence="1 2" key="1">
    <citation type="submission" date="2017-09" db="EMBL/GenBank/DDBJ databases">
        <title>Depth-based differentiation of microbial function through sediment-hosted aquifers and enrichment of novel symbionts in the deep terrestrial subsurface.</title>
        <authorList>
            <person name="Probst A.J."/>
            <person name="Ladd B."/>
            <person name="Jarett J.K."/>
            <person name="Geller-Mcgrath D.E."/>
            <person name="Sieber C.M."/>
            <person name="Emerson J.B."/>
            <person name="Anantharaman K."/>
            <person name="Thomas B.C."/>
            <person name="Malmstrom R."/>
            <person name="Stieglmeier M."/>
            <person name="Klingl A."/>
            <person name="Woyke T."/>
            <person name="Ryan C.M."/>
            <person name="Banfield J.F."/>
        </authorList>
    </citation>
    <scope>NUCLEOTIDE SEQUENCE [LARGE SCALE GENOMIC DNA]</scope>
    <source>
        <strain evidence="1">CG23_combo_of_CG06-09_8_20_14_all_40_13</strain>
    </source>
</reference>
<accession>A0A2G9YS60</accession>
<dbReference type="Pfam" id="PF13483">
    <property type="entry name" value="Lactamase_B_3"/>
    <property type="match status" value="1"/>
</dbReference>
<comment type="caution">
    <text evidence="1">The sequence shown here is derived from an EMBL/GenBank/DDBJ whole genome shotgun (WGS) entry which is preliminary data.</text>
</comment>
<dbReference type="SUPFAM" id="SSF56281">
    <property type="entry name" value="Metallo-hydrolase/oxidoreductase"/>
    <property type="match status" value="1"/>
</dbReference>
<protein>
    <recommendedName>
        <fullName evidence="3">Lactamase</fullName>
    </recommendedName>
</protein>
<name>A0A2G9YS60_9BACT</name>
<organism evidence="1 2">
    <name type="scientific">Candidatus Nealsonbacteria bacterium CG23_combo_of_CG06-09_8_20_14_all_40_13</name>
    <dbReference type="NCBI Taxonomy" id="1974724"/>
    <lineage>
        <taxon>Bacteria</taxon>
        <taxon>Candidatus Nealsoniibacteriota</taxon>
    </lineage>
</organism>
<evidence type="ECO:0000313" key="2">
    <source>
        <dbReference type="Proteomes" id="UP000231567"/>
    </source>
</evidence>
<dbReference type="Gene3D" id="3.60.15.10">
    <property type="entry name" value="Ribonuclease Z/Hydroxyacylglutathione hydrolase-like"/>
    <property type="match status" value="1"/>
</dbReference>
<proteinExistence type="predicted"/>
<evidence type="ECO:0000313" key="1">
    <source>
        <dbReference type="EMBL" id="PIP21543.1"/>
    </source>
</evidence>
<dbReference type="PANTHER" id="PTHR39189">
    <property type="entry name" value="UPF0173 METAL-DEPENDENT HYDROLASE YTKL"/>
    <property type="match status" value="1"/>
</dbReference>
<dbReference type="EMBL" id="PCRM01000034">
    <property type="protein sequence ID" value="PIP21543.1"/>
    <property type="molecule type" value="Genomic_DNA"/>
</dbReference>
<dbReference type="AlphaFoldDB" id="A0A2G9YS60"/>
<evidence type="ECO:0008006" key="3">
    <source>
        <dbReference type="Google" id="ProtNLM"/>
    </source>
</evidence>
<dbReference type="PANTHER" id="PTHR39189:SF1">
    <property type="entry name" value="UPF0173 METAL-DEPENDENT HYDROLASE YTKL"/>
    <property type="match status" value="1"/>
</dbReference>
<gene>
    <name evidence="1" type="ORF">COX39_02370</name>
</gene>
<dbReference type="Proteomes" id="UP000231567">
    <property type="component" value="Unassembled WGS sequence"/>
</dbReference>
<dbReference type="InterPro" id="IPR036866">
    <property type="entry name" value="RibonucZ/Hydroxyglut_hydro"/>
</dbReference>